<feature type="region of interest" description="Disordered" evidence="1">
    <location>
        <begin position="1"/>
        <end position="73"/>
    </location>
</feature>
<proteinExistence type="predicted"/>
<feature type="compositionally biased region" description="Polar residues" evidence="1">
    <location>
        <begin position="15"/>
        <end position="32"/>
    </location>
</feature>
<accession>A0A314LJF6</accession>
<dbReference type="Gramene" id="OIT40734">
    <property type="protein sequence ID" value="OIT40734"/>
    <property type="gene ID" value="A4A49_49972"/>
</dbReference>
<dbReference type="EMBL" id="MJEQ01000006">
    <property type="protein sequence ID" value="OIT40734.1"/>
    <property type="molecule type" value="Genomic_DNA"/>
</dbReference>
<feature type="region of interest" description="Disordered" evidence="1">
    <location>
        <begin position="194"/>
        <end position="214"/>
    </location>
</feature>
<evidence type="ECO:0000256" key="1">
    <source>
        <dbReference type="SAM" id="MobiDB-lite"/>
    </source>
</evidence>
<comment type="caution">
    <text evidence="2">The sequence shown here is derived from an EMBL/GenBank/DDBJ whole genome shotgun (WGS) entry which is preliminary data.</text>
</comment>
<gene>
    <name evidence="2" type="ORF">A4A49_49972</name>
</gene>
<feature type="compositionally biased region" description="Basic and acidic residues" evidence="1">
    <location>
        <begin position="49"/>
        <end position="64"/>
    </location>
</feature>
<reference evidence="2" key="1">
    <citation type="submission" date="2016-11" db="EMBL/GenBank/DDBJ databases">
        <title>The genome of Nicotiana attenuata.</title>
        <authorList>
            <person name="Xu S."/>
            <person name="Brockmoeller T."/>
            <person name="Gaquerel E."/>
            <person name="Navarro A."/>
            <person name="Kuhl H."/>
            <person name="Gase K."/>
            <person name="Ling Z."/>
            <person name="Zhou W."/>
            <person name="Kreitzer C."/>
            <person name="Stanke M."/>
            <person name="Tang H."/>
            <person name="Lyons E."/>
            <person name="Pandey P."/>
            <person name="Pandey S.P."/>
            <person name="Timmermann B."/>
            <person name="Baldwin I.T."/>
        </authorList>
    </citation>
    <scope>NUCLEOTIDE SEQUENCE [LARGE SCALE GENOMIC DNA]</scope>
    <source>
        <strain evidence="2">UT</strain>
    </source>
</reference>
<evidence type="ECO:0000313" key="2">
    <source>
        <dbReference type="EMBL" id="OIT40734.1"/>
    </source>
</evidence>
<keyword evidence="3" id="KW-1185">Reference proteome</keyword>
<sequence>MIGEHTTTEMFATKPLSNTDLEPERTANNCSEEATEPRCHDALTSTDAGRNENEATAEDVHSEQHLPTIVGDGNTEECAQDEQQLSAVAEDNNIDMSQAEVATSSSDGVRLMAPGQQQSTLQNDVIISPIVELGNNEIRRSKRTSKEPLWLQDCVTTKGSQGSSYPLANYLSYGKLKDKCRSSQLYFNPTATIFSPMISPTDDDDSQPHEGGDK</sequence>
<organism evidence="2 3">
    <name type="scientific">Nicotiana attenuata</name>
    <name type="common">Coyote tobacco</name>
    <dbReference type="NCBI Taxonomy" id="49451"/>
    <lineage>
        <taxon>Eukaryota</taxon>
        <taxon>Viridiplantae</taxon>
        <taxon>Streptophyta</taxon>
        <taxon>Embryophyta</taxon>
        <taxon>Tracheophyta</taxon>
        <taxon>Spermatophyta</taxon>
        <taxon>Magnoliopsida</taxon>
        <taxon>eudicotyledons</taxon>
        <taxon>Gunneridae</taxon>
        <taxon>Pentapetalae</taxon>
        <taxon>asterids</taxon>
        <taxon>lamiids</taxon>
        <taxon>Solanales</taxon>
        <taxon>Solanaceae</taxon>
        <taxon>Nicotianoideae</taxon>
        <taxon>Nicotianeae</taxon>
        <taxon>Nicotiana</taxon>
    </lineage>
</organism>
<dbReference type="Proteomes" id="UP000187609">
    <property type="component" value="Unassembled WGS sequence"/>
</dbReference>
<dbReference type="AlphaFoldDB" id="A0A314LJF6"/>
<protein>
    <submittedName>
        <fullName evidence="2">Uncharacterized protein</fullName>
    </submittedName>
</protein>
<name>A0A314LJF6_NICAT</name>
<evidence type="ECO:0000313" key="3">
    <source>
        <dbReference type="Proteomes" id="UP000187609"/>
    </source>
</evidence>